<evidence type="ECO:0000256" key="16">
    <source>
        <dbReference type="ARBA" id="ARBA00023295"/>
    </source>
</evidence>
<feature type="domain" description="Protein kinase" evidence="22">
    <location>
        <begin position="425"/>
        <end position="714"/>
    </location>
</feature>
<dbReference type="GO" id="GO:0005524">
    <property type="term" value="F:ATP binding"/>
    <property type="evidence" value="ECO:0007669"/>
    <property type="project" value="UniProtKB-UniRule"/>
</dbReference>
<dbReference type="Pfam" id="PF00332">
    <property type="entry name" value="Glyco_hydro_17"/>
    <property type="match status" value="1"/>
</dbReference>
<keyword evidence="10" id="KW-0418">Kinase</keyword>
<keyword evidence="15" id="KW-0325">Glycoprotein</keyword>
<keyword evidence="12 17" id="KW-0067">ATP-binding</keyword>
<gene>
    <name evidence="23" type="ORF">ANE_LOCUS16422</name>
</gene>
<keyword evidence="24" id="KW-1185">Reference proteome</keyword>
<evidence type="ECO:0000256" key="9">
    <source>
        <dbReference type="ARBA" id="ARBA00022741"/>
    </source>
</evidence>
<evidence type="ECO:0000256" key="12">
    <source>
        <dbReference type="ARBA" id="ARBA00022840"/>
    </source>
</evidence>
<dbReference type="InterPro" id="IPR017441">
    <property type="entry name" value="Protein_kinase_ATP_BS"/>
</dbReference>
<dbReference type="InterPro" id="IPR011009">
    <property type="entry name" value="Kinase-like_dom_sf"/>
</dbReference>
<dbReference type="FunFam" id="3.20.20.80:FF:000010">
    <property type="entry name" value="glucan endo-1,3-beta-glucosidase, basic"/>
    <property type="match status" value="1"/>
</dbReference>
<evidence type="ECO:0000256" key="2">
    <source>
        <dbReference type="ARBA" id="ARBA00004479"/>
    </source>
</evidence>
<dbReference type="PROSITE" id="PS00108">
    <property type="entry name" value="PROTEIN_KINASE_ST"/>
    <property type="match status" value="1"/>
</dbReference>
<dbReference type="InterPro" id="IPR045874">
    <property type="entry name" value="LRK10/LRL21-25-like"/>
</dbReference>
<evidence type="ECO:0000256" key="5">
    <source>
        <dbReference type="ARBA" id="ARBA00022527"/>
    </source>
</evidence>
<feature type="chain" id="PRO_5022242626" description="glucan endo-1,3-beta-D-glucosidase" evidence="21">
    <location>
        <begin position="32"/>
        <end position="794"/>
    </location>
</feature>
<dbReference type="SUPFAM" id="SSF56112">
    <property type="entry name" value="Protein kinase-like (PK-like)"/>
    <property type="match status" value="1"/>
</dbReference>
<feature type="transmembrane region" description="Helical" evidence="20">
    <location>
        <begin position="369"/>
        <end position="391"/>
    </location>
</feature>
<keyword evidence="13 20" id="KW-1133">Transmembrane helix</keyword>
<comment type="similarity">
    <text evidence="3 18">Belongs to the glycosyl hydrolase 17 family.</text>
</comment>
<evidence type="ECO:0000256" key="10">
    <source>
        <dbReference type="ARBA" id="ARBA00022777"/>
    </source>
</evidence>
<dbReference type="PANTHER" id="PTHR27009">
    <property type="entry name" value="RUST RESISTANCE KINASE LR10-RELATED"/>
    <property type="match status" value="1"/>
</dbReference>
<evidence type="ECO:0000313" key="23">
    <source>
        <dbReference type="EMBL" id="VVB05978.1"/>
    </source>
</evidence>
<proteinExistence type="inferred from homology"/>
<dbReference type="SMART" id="SM00220">
    <property type="entry name" value="S_TKc"/>
    <property type="match status" value="1"/>
</dbReference>
<evidence type="ECO:0000259" key="22">
    <source>
        <dbReference type="PROSITE" id="PS50011"/>
    </source>
</evidence>
<dbReference type="GO" id="GO:0004674">
    <property type="term" value="F:protein serine/threonine kinase activity"/>
    <property type="evidence" value="ECO:0007669"/>
    <property type="project" value="UniProtKB-KW"/>
</dbReference>
<dbReference type="PROSITE" id="PS00587">
    <property type="entry name" value="GLYCOSYL_HYDROL_F17"/>
    <property type="match status" value="1"/>
</dbReference>
<dbReference type="GO" id="GO:0016020">
    <property type="term" value="C:membrane"/>
    <property type="evidence" value="ECO:0007669"/>
    <property type="project" value="UniProtKB-SubCell"/>
</dbReference>
<keyword evidence="11 19" id="KW-0378">Hydrolase</keyword>
<keyword evidence="9 17" id="KW-0547">Nucleotide-binding</keyword>
<dbReference type="SUPFAM" id="SSF51445">
    <property type="entry name" value="(Trans)glycosidases"/>
    <property type="match status" value="1"/>
</dbReference>
<evidence type="ECO:0000256" key="19">
    <source>
        <dbReference type="RuleBase" id="RU004336"/>
    </source>
</evidence>
<dbReference type="OrthoDB" id="4062651at2759"/>
<dbReference type="InterPro" id="IPR008271">
    <property type="entry name" value="Ser/Thr_kinase_AS"/>
</dbReference>
<dbReference type="InterPro" id="IPR000490">
    <property type="entry name" value="Glyco_hydro_17"/>
</dbReference>
<dbReference type="PROSITE" id="PS00107">
    <property type="entry name" value="PROTEIN_KINASE_ATP"/>
    <property type="match status" value="1"/>
</dbReference>
<dbReference type="Proteomes" id="UP000489600">
    <property type="component" value="Unassembled WGS sequence"/>
</dbReference>
<feature type="binding site" evidence="17">
    <location>
        <position position="454"/>
    </location>
    <ligand>
        <name>ATP</name>
        <dbReference type="ChEBI" id="CHEBI:30616"/>
    </ligand>
</feature>
<reference evidence="23" key="1">
    <citation type="submission" date="2019-07" db="EMBL/GenBank/DDBJ databases">
        <authorList>
            <person name="Dittberner H."/>
        </authorList>
    </citation>
    <scope>NUCLEOTIDE SEQUENCE [LARGE SCALE GENOMIC DNA]</scope>
</reference>
<dbReference type="InterPro" id="IPR001245">
    <property type="entry name" value="Ser-Thr/Tyr_kinase_cat_dom"/>
</dbReference>
<accession>A0A565BX63</accession>
<dbReference type="InterPro" id="IPR017853">
    <property type="entry name" value="GH"/>
</dbReference>
<evidence type="ECO:0000313" key="24">
    <source>
        <dbReference type="Proteomes" id="UP000489600"/>
    </source>
</evidence>
<comment type="catalytic activity">
    <reaction evidence="1">
        <text>Hydrolysis of (1-&gt;3)-beta-D-glucosidic linkages in (1-&gt;3)-beta-D-glucans.</text>
        <dbReference type="EC" id="3.2.1.39"/>
    </reaction>
</comment>
<evidence type="ECO:0000256" key="21">
    <source>
        <dbReference type="SAM" id="SignalP"/>
    </source>
</evidence>
<dbReference type="AlphaFoldDB" id="A0A565BX63"/>
<dbReference type="InterPro" id="IPR000719">
    <property type="entry name" value="Prot_kinase_dom"/>
</dbReference>
<evidence type="ECO:0000256" key="15">
    <source>
        <dbReference type="ARBA" id="ARBA00023180"/>
    </source>
</evidence>
<comment type="subcellular location">
    <subcellularLocation>
        <location evidence="2">Membrane</location>
        <topology evidence="2">Single-pass type I membrane protein</topology>
    </subcellularLocation>
</comment>
<evidence type="ECO:0000256" key="1">
    <source>
        <dbReference type="ARBA" id="ARBA00000382"/>
    </source>
</evidence>
<dbReference type="GO" id="GO:0042973">
    <property type="term" value="F:glucan endo-1,3-beta-D-glucosidase activity"/>
    <property type="evidence" value="ECO:0007669"/>
    <property type="project" value="UniProtKB-EC"/>
</dbReference>
<keyword evidence="16 19" id="KW-0326">Glycosidase</keyword>
<comment type="caution">
    <text evidence="23">The sequence shown here is derived from an EMBL/GenBank/DDBJ whole genome shotgun (WGS) entry which is preliminary data.</text>
</comment>
<keyword evidence="7 20" id="KW-0812">Transmembrane</keyword>
<dbReference type="EMBL" id="CABITT030000005">
    <property type="protein sequence ID" value="VVB05978.1"/>
    <property type="molecule type" value="Genomic_DNA"/>
</dbReference>
<organism evidence="23 24">
    <name type="scientific">Arabis nemorensis</name>
    <dbReference type="NCBI Taxonomy" id="586526"/>
    <lineage>
        <taxon>Eukaryota</taxon>
        <taxon>Viridiplantae</taxon>
        <taxon>Streptophyta</taxon>
        <taxon>Embryophyta</taxon>
        <taxon>Tracheophyta</taxon>
        <taxon>Spermatophyta</taxon>
        <taxon>Magnoliopsida</taxon>
        <taxon>eudicotyledons</taxon>
        <taxon>Gunneridae</taxon>
        <taxon>Pentapetalae</taxon>
        <taxon>rosids</taxon>
        <taxon>malvids</taxon>
        <taxon>Brassicales</taxon>
        <taxon>Brassicaceae</taxon>
        <taxon>Arabideae</taxon>
        <taxon>Arabis</taxon>
    </lineage>
</organism>
<evidence type="ECO:0000256" key="18">
    <source>
        <dbReference type="RuleBase" id="RU004335"/>
    </source>
</evidence>
<name>A0A565BX63_9BRAS</name>
<dbReference type="Gene3D" id="3.30.200.20">
    <property type="entry name" value="Phosphorylase Kinase, domain 1"/>
    <property type="match status" value="1"/>
</dbReference>
<dbReference type="Gene3D" id="1.10.510.10">
    <property type="entry name" value="Transferase(Phosphotransferase) domain 1"/>
    <property type="match status" value="1"/>
</dbReference>
<evidence type="ECO:0000256" key="14">
    <source>
        <dbReference type="ARBA" id="ARBA00023136"/>
    </source>
</evidence>
<evidence type="ECO:0000256" key="3">
    <source>
        <dbReference type="ARBA" id="ARBA00008773"/>
    </source>
</evidence>
<evidence type="ECO:0000256" key="4">
    <source>
        <dbReference type="ARBA" id="ARBA00012780"/>
    </source>
</evidence>
<evidence type="ECO:0000256" key="11">
    <source>
        <dbReference type="ARBA" id="ARBA00022801"/>
    </source>
</evidence>
<dbReference type="FunFam" id="3.30.200.20:FF:000644">
    <property type="entry name" value="Suppressor of npr1-1 constitutive 4"/>
    <property type="match status" value="1"/>
</dbReference>
<dbReference type="Gene3D" id="3.20.20.80">
    <property type="entry name" value="Glycosidases"/>
    <property type="match status" value="1"/>
</dbReference>
<keyword evidence="14 20" id="KW-0472">Membrane</keyword>
<dbReference type="FunFam" id="1.10.510.10:FF:000590">
    <property type="entry name" value="PR5-like receptor kinase"/>
    <property type="match status" value="1"/>
</dbReference>
<evidence type="ECO:0000256" key="6">
    <source>
        <dbReference type="ARBA" id="ARBA00022679"/>
    </source>
</evidence>
<keyword evidence="5" id="KW-0723">Serine/threonine-protein kinase</keyword>
<evidence type="ECO:0000256" key="7">
    <source>
        <dbReference type="ARBA" id="ARBA00022692"/>
    </source>
</evidence>
<keyword evidence="8 21" id="KW-0732">Signal</keyword>
<sequence length="794" mass="89186">MSNKSSFLASLAPLLLLLSFFMVSFFDTAVGQIGVCYGRLGNNLPRPADTVALFRRRNIRRMRIYDPDQETLLALRGSNIELLLGVPNPDLQRVASSQAEADRWVNNNVRNYSNGVKFRYISVGNVVQPSDQAARFVFPAMQNIERAVSGLGIKVSTAIDTRGLTGFPPSQGTFTPEFRNFIAPVVGFLAKKQSPLLVNMYPYFTYIDNMRDLRLEYALFTSSSTVVTDGPNSYQNLFHALLDTVYAALEKIRGGTVEIVVSESGWPTEGGAATSVDNARTYVNNLIQTVKTGSPRRPGRPVETYIFAMFDENQKISGFEKFWGMFLPNQHPKYGVNFIKIIMEDKTHNRYHIPSSIHVTALSCALKTFSLIAGVPVGTCVTIIIVVFVIVREKNAKKSDWNGKNVEEVVMLKKYSYTRVKKMTNSFSHVLGRGGFGTVYKGKLPDGGRDVAVKILKEAKRNGEEFINELASMSRTSHVNIVSLLGFCYEGDKRAIIYEFMPNGSLDKFISENMATKLEWETLYNIVLGLSRGLEYLHNRCASRIVHFDIKPQNILMDKDLCPKISDFGLAKLCKNKDSIISMQDARGTVGYIAPEVFSKNFGGVSHKSDVYSYGMVVLEMIGARDREKVEIFGSNNSSIYFPDWIYKDLKRGEIMRIFGDQITEEDEKVAKKMVLVGLWCIQSNPSDRPPMMKVIEMLEGDLEALQVPPKPFFFLPEATVPEIVENSSATASFSNPSQFERARERYGRRHGEAALSTRLLVKQIDKNIRNLINAILSTRDHAYSEAMELWLST</sequence>
<dbReference type="PROSITE" id="PS50011">
    <property type="entry name" value="PROTEIN_KINASE_DOM"/>
    <property type="match status" value="1"/>
</dbReference>
<dbReference type="GO" id="GO:0005975">
    <property type="term" value="P:carbohydrate metabolic process"/>
    <property type="evidence" value="ECO:0007669"/>
    <property type="project" value="InterPro"/>
</dbReference>
<evidence type="ECO:0000256" key="17">
    <source>
        <dbReference type="PROSITE-ProRule" id="PRU10141"/>
    </source>
</evidence>
<evidence type="ECO:0000256" key="13">
    <source>
        <dbReference type="ARBA" id="ARBA00022989"/>
    </source>
</evidence>
<dbReference type="EC" id="3.2.1.39" evidence="4"/>
<evidence type="ECO:0000256" key="8">
    <source>
        <dbReference type="ARBA" id="ARBA00022729"/>
    </source>
</evidence>
<dbReference type="Pfam" id="PF07714">
    <property type="entry name" value="PK_Tyr_Ser-Thr"/>
    <property type="match status" value="1"/>
</dbReference>
<keyword evidence="6" id="KW-0808">Transferase</keyword>
<evidence type="ECO:0000256" key="20">
    <source>
        <dbReference type="SAM" id="Phobius"/>
    </source>
</evidence>
<feature type="signal peptide" evidence="21">
    <location>
        <begin position="1"/>
        <end position="31"/>
    </location>
</feature>
<protein>
    <recommendedName>
        <fullName evidence="4">glucan endo-1,3-beta-D-glucosidase</fullName>
        <ecNumber evidence="4">3.2.1.39</ecNumber>
    </recommendedName>
</protein>